<reference evidence="1" key="1">
    <citation type="submission" date="2022-02" db="EMBL/GenBank/DDBJ databases">
        <title>Plant Genome Project.</title>
        <authorList>
            <person name="Zhang R.-G."/>
        </authorList>
    </citation>
    <scope>NUCLEOTIDE SEQUENCE</scope>
    <source>
        <strain evidence="1">AT1</strain>
    </source>
</reference>
<organism evidence="1 2">
    <name type="scientific">Rhododendron molle</name>
    <name type="common">Chinese azalea</name>
    <name type="synonym">Azalea mollis</name>
    <dbReference type="NCBI Taxonomy" id="49168"/>
    <lineage>
        <taxon>Eukaryota</taxon>
        <taxon>Viridiplantae</taxon>
        <taxon>Streptophyta</taxon>
        <taxon>Embryophyta</taxon>
        <taxon>Tracheophyta</taxon>
        <taxon>Spermatophyta</taxon>
        <taxon>Magnoliopsida</taxon>
        <taxon>eudicotyledons</taxon>
        <taxon>Gunneridae</taxon>
        <taxon>Pentapetalae</taxon>
        <taxon>asterids</taxon>
        <taxon>Ericales</taxon>
        <taxon>Ericaceae</taxon>
        <taxon>Ericoideae</taxon>
        <taxon>Rhodoreae</taxon>
        <taxon>Rhododendron</taxon>
    </lineage>
</organism>
<protein>
    <submittedName>
        <fullName evidence="1">Uncharacterized protein</fullName>
    </submittedName>
</protein>
<comment type="caution">
    <text evidence="1">The sequence shown here is derived from an EMBL/GenBank/DDBJ whole genome shotgun (WGS) entry which is preliminary data.</text>
</comment>
<keyword evidence="2" id="KW-1185">Reference proteome</keyword>
<evidence type="ECO:0000313" key="2">
    <source>
        <dbReference type="Proteomes" id="UP001062846"/>
    </source>
</evidence>
<dbReference type="EMBL" id="CM046399">
    <property type="protein sequence ID" value="KAI8528183.1"/>
    <property type="molecule type" value="Genomic_DNA"/>
</dbReference>
<proteinExistence type="predicted"/>
<gene>
    <name evidence="1" type="ORF">RHMOL_Rhmol12G0131000</name>
</gene>
<accession>A0ACC0LHD8</accession>
<evidence type="ECO:0000313" key="1">
    <source>
        <dbReference type="EMBL" id="KAI8528183.1"/>
    </source>
</evidence>
<sequence length="489" mass="53779">MEDGEHPLLSSIQDESHNQPHDSQIHGIPSCNEEDCVRSNKPIPYFCREFYEESKKLWYLAAPAILTSGCQYSLGAITQVFAGQLGTTELATFSVENSIIAGFGMGIMLGMGSALETLCGIAFGAGKIEMLGIYMQRSWVILNSTALIVMFVYVFATPFLEIMGQTEAISKEAGTFALWMIPQLFAYAMNYPLTKFLQAQSQFMVMAVISAAALVLHTIFSWLLMLKLEWGMVGAAVVLNSSWWFIVVAELVYIFRGACGQAWTGFSWMAFQNLWGFLKLSIASAFMITLGTWYVMVLVLFAGYLKNAEVSVDASGICVRVSNELGASHPKAARFSAVVLAVTSILIGLILGIVLSIAAKQYTFWFSTDTQVQEIVYELNPLLGISIFLCNVQFPLAGTAGVAIGAGWQAYVAYVNLGCYYLVGIPLSLLMAFKFNMGIQGIWWGVMAGLFLQICIIIWMICRTNWNNEAGIVGDRLKQWGGETDDSQS</sequence>
<name>A0ACC0LHD8_RHOML</name>
<dbReference type="Proteomes" id="UP001062846">
    <property type="component" value="Chromosome 12"/>
</dbReference>